<keyword evidence="3" id="KW-1185">Reference proteome</keyword>
<evidence type="ECO:0000313" key="2">
    <source>
        <dbReference type="EMBL" id="APH06360.1"/>
    </source>
</evidence>
<dbReference type="AlphaFoldDB" id="A0A1L3MVS0"/>
<organism evidence="2 3">
    <name type="scientific">Bacillus weihaiensis</name>
    <dbReference type="NCBI Taxonomy" id="1547283"/>
    <lineage>
        <taxon>Bacteria</taxon>
        <taxon>Bacillati</taxon>
        <taxon>Bacillota</taxon>
        <taxon>Bacilli</taxon>
        <taxon>Bacillales</taxon>
        <taxon>Bacillaceae</taxon>
        <taxon>Bacillus</taxon>
    </lineage>
</organism>
<keyword evidence="1" id="KW-0472">Membrane</keyword>
<proteinExistence type="predicted"/>
<dbReference type="EMBL" id="CP016020">
    <property type="protein sequence ID" value="APH06360.1"/>
    <property type="molecule type" value="Genomic_DNA"/>
</dbReference>
<dbReference type="KEGG" id="bwh:A9C19_17390"/>
<dbReference type="OrthoDB" id="2972508at2"/>
<feature type="transmembrane region" description="Helical" evidence="1">
    <location>
        <begin position="16"/>
        <end position="35"/>
    </location>
</feature>
<keyword evidence="1" id="KW-0812">Transmembrane</keyword>
<keyword evidence="1" id="KW-1133">Transmembrane helix</keyword>
<accession>A0A1L3MVS0</accession>
<feature type="transmembrane region" description="Helical" evidence="1">
    <location>
        <begin position="42"/>
        <end position="67"/>
    </location>
</feature>
<name>A0A1L3MVS0_9BACI</name>
<evidence type="ECO:0000256" key="1">
    <source>
        <dbReference type="SAM" id="Phobius"/>
    </source>
</evidence>
<dbReference type="RefSeq" id="WP_072581159.1">
    <property type="nucleotide sequence ID" value="NZ_CP016020.1"/>
</dbReference>
<dbReference type="Proteomes" id="UP000181936">
    <property type="component" value="Chromosome"/>
</dbReference>
<evidence type="ECO:0000313" key="3">
    <source>
        <dbReference type="Proteomes" id="UP000181936"/>
    </source>
</evidence>
<sequence>MNFLSWFDWITPTSQIASLFFGALFTLILVVTVWLDTRKVRTVLVTFVTGIAVSIIGVLILSAFGYYT</sequence>
<protein>
    <submittedName>
        <fullName evidence="2">Uncharacterized protein</fullName>
    </submittedName>
</protein>
<reference evidence="2 3" key="1">
    <citation type="journal article" date="2016" name="Sci. Rep.">
        <title>Complete genome sequence and transcriptomic analysis of a novel marine strain Bacillus weihaiensis reveals the mechanism of brown algae degradation.</title>
        <authorList>
            <person name="Zhu Y."/>
            <person name="Chen P."/>
            <person name="Bao Y."/>
            <person name="Men Y."/>
            <person name="Zeng Y."/>
            <person name="Yang J."/>
            <person name="Sun J."/>
            <person name="Sun Y."/>
        </authorList>
    </citation>
    <scope>NUCLEOTIDE SEQUENCE [LARGE SCALE GENOMIC DNA]</scope>
    <source>
        <strain evidence="2 3">Alg07</strain>
    </source>
</reference>
<gene>
    <name evidence="2" type="ORF">A9C19_17390</name>
</gene>